<sequence>MEAELLKFNNEIVDIKDHYEYLISNKEKFLKESDKSKYQFDGGYSTNVPEMDSTLSTIFVSTLSQDFKRSIEEAHFTNGLDSVFFNLYHKYDLIEQVYTNSAQFVSRVYPSYDAKNLVDKNLDITKFNFYYLGDAKHNPSKGPVWIPEAYVDPAGRGWILSLIHPVYDGEKLFAVLGIDFSIDDIIQRYLDDEQGKLLIVNSKGDIVAAKTQAIEALSMPPLKNFVYRETIQMDNFRISDFNLFNSRAKK</sequence>
<gene>
    <name evidence="1" type="ORF">GHT06_004104</name>
</gene>
<dbReference type="AlphaFoldDB" id="A0AAD5KDN6"/>
<protein>
    <recommendedName>
        <fullName evidence="3">Cache domain-containing protein</fullName>
    </recommendedName>
</protein>
<reference evidence="1" key="1">
    <citation type="submission" date="2022-05" db="EMBL/GenBank/DDBJ databases">
        <title>A multi-omics perspective on studying reproductive biology in Daphnia sinensis.</title>
        <authorList>
            <person name="Jia J."/>
        </authorList>
    </citation>
    <scope>NUCLEOTIDE SEQUENCE</scope>
    <source>
        <strain evidence="1">WSL</strain>
    </source>
</reference>
<dbReference type="Proteomes" id="UP000820818">
    <property type="component" value="Unassembled WGS sequence"/>
</dbReference>
<keyword evidence="2" id="KW-1185">Reference proteome</keyword>
<evidence type="ECO:0000313" key="2">
    <source>
        <dbReference type="Proteomes" id="UP000820818"/>
    </source>
</evidence>
<dbReference type="Gene3D" id="3.30.450.20">
    <property type="entry name" value="PAS domain"/>
    <property type="match status" value="1"/>
</dbReference>
<evidence type="ECO:0008006" key="3">
    <source>
        <dbReference type="Google" id="ProtNLM"/>
    </source>
</evidence>
<name>A0AAD5KDN6_9CRUS</name>
<accession>A0AAD5KDN6</accession>
<evidence type="ECO:0000313" key="1">
    <source>
        <dbReference type="EMBL" id="KAI9549549.1"/>
    </source>
</evidence>
<comment type="caution">
    <text evidence="1">The sequence shown here is derived from an EMBL/GenBank/DDBJ whole genome shotgun (WGS) entry which is preliminary data.</text>
</comment>
<organism evidence="1 2">
    <name type="scientific">Daphnia sinensis</name>
    <dbReference type="NCBI Taxonomy" id="1820382"/>
    <lineage>
        <taxon>Eukaryota</taxon>
        <taxon>Metazoa</taxon>
        <taxon>Ecdysozoa</taxon>
        <taxon>Arthropoda</taxon>
        <taxon>Crustacea</taxon>
        <taxon>Branchiopoda</taxon>
        <taxon>Diplostraca</taxon>
        <taxon>Cladocera</taxon>
        <taxon>Anomopoda</taxon>
        <taxon>Daphniidae</taxon>
        <taxon>Daphnia</taxon>
        <taxon>Daphnia similis group</taxon>
    </lineage>
</organism>
<proteinExistence type="predicted"/>
<dbReference type="EMBL" id="WJBH02000295">
    <property type="protein sequence ID" value="KAI9549549.1"/>
    <property type="molecule type" value="Genomic_DNA"/>
</dbReference>